<dbReference type="Proteomes" id="UP000317572">
    <property type="component" value="Chromosome"/>
</dbReference>
<evidence type="ECO:0008006" key="4">
    <source>
        <dbReference type="Google" id="ProtNLM"/>
    </source>
</evidence>
<evidence type="ECO:0000256" key="1">
    <source>
        <dbReference type="SAM" id="MobiDB-lite"/>
    </source>
</evidence>
<feature type="region of interest" description="Disordered" evidence="1">
    <location>
        <begin position="114"/>
        <end position="137"/>
    </location>
</feature>
<proteinExistence type="predicted"/>
<dbReference type="RefSeq" id="WP_142814551.1">
    <property type="nucleotide sequence ID" value="NZ_CP033893.1"/>
</dbReference>
<gene>
    <name evidence="2" type="ORF">EGO53_01935</name>
</gene>
<dbReference type="EMBL" id="CP033893">
    <property type="protein sequence ID" value="QDL30625.1"/>
    <property type="molecule type" value="Genomic_DNA"/>
</dbReference>
<reference evidence="2 3" key="1">
    <citation type="submission" date="2018-11" db="EMBL/GenBank/DDBJ databases">
        <title>The first complete genome of Serratia liquefaciens isolated from metalophyte plant revel distinctness adaptive mechanisms in an extreme habitat.</title>
        <authorList>
            <person name="Caneschi W.L."/>
            <person name="Sanchez A.B."/>
            <person name="Felestrino E.B."/>
            <person name="Assis R.A.B."/>
            <person name="Lemes C.G.C."/>
            <person name="Cordeiro I.F."/>
            <person name="Fonseca N.P."/>
            <person name="Villa M."/>
            <person name="Vieira I.T."/>
            <person name="Moraes L.A."/>
            <person name="Kamino L.H.Y."/>
            <person name="do Carmo F."/>
            <person name="Garcia C.M."/>
            <person name="Almeida N.F."/>
            <person name="Silva R.S."/>
            <person name="Ferro J.A."/>
            <person name="Ferro M.I.T."/>
            <person name="Varani A.M."/>
            <person name="Ferreira R.M."/>
            <person name="dos Santos V.L."/>
            <person name="Silva U.C."/>
            <person name="Setubal J.C."/>
            <person name="Moreira L.M."/>
        </authorList>
    </citation>
    <scope>NUCLEOTIDE SEQUENCE [LARGE SCALE GENOMIC DNA]</scope>
    <source>
        <strain evidence="2 3">FG3</strain>
    </source>
</reference>
<dbReference type="AlphaFoldDB" id="A0A515CR29"/>
<accession>A0A515CR29</accession>
<protein>
    <recommendedName>
        <fullName evidence="4">Phage virion morphogenesis family</fullName>
    </recommendedName>
</protein>
<evidence type="ECO:0000313" key="3">
    <source>
        <dbReference type="Proteomes" id="UP000317572"/>
    </source>
</evidence>
<name>A0A515CR29_SERLI</name>
<sequence>MIINGELSKKQLRELRGELARLELGQKKKQRFLWRMAKYGVIQTAKQHVKKQQTPDGEAWAARKTRRRGKMLRNLPNLLHIRDLPDIEAVRVYLQGGGYRNGENPVPAGVVGAAQQEGMRTQIRRQRTGKRHNDPNRKATLRQAKKLRQLGYRIKRGTRWRRPPLKEIAGVMSFAQAGLLIRKLSGKAAKSVWTVELPARPFLGMSDEEFNKALARQLQAIGFGWDVKAQDMKGKL</sequence>
<organism evidence="2 3">
    <name type="scientific">Serratia liquefaciens</name>
    <dbReference type="NCBI Taxonomy" id="614"/>
    <lineage>
        <taxon>Bacteria</taxon>
        <taxon>Pseudomonadati</taxon>
        <taxon>Pseudomonadota</taxon>
        <taxon>Gammaproteobacteria</taxon>
        <taxon>Enterobacterales</taxon>
        <taxon>Yersiniaceae</taxon>
        <taxon>Serratia</taxon>
    </lineage>
</organism>
<evidence type="ECO:0000313" key="2">
    <source>
        <dbReference type="EMBL" id="QDL30625.1"/>
    </source>
</evidence>